<protein>
    <recommendedName>
        <fullName evidence="4">Calponin-homology (CH) domain-containing protein</fullName>
    </recommendedName>
</protein>
<evidence type="ECO:0000256" key="1">
    <source>
        <dbReference type="ARBA" id="ARBA00022737"/>
    </source>
</evidence>
<dbReference type="PANTHER" id="PTHR11915">
    <property type="entry name" value="SPECTRIN/FILAMIN RELATED CYTOSKELETAL PROTEIN"/>
    <property type="match status" value="1"/>
</dbReference>
<accession>A0A8R1E9Z1</accession>
<dbReference type="PROSITE" id="PS00019">
    <property type="entry name" value="ACTININ_1"/>
    <property type="match status" value="1"/>
</dbReference>
<reference evidence="5" key="2">
    <citation type="submission" date="2022-06" db="UniProtKB">
        <authorList>
            <consortium name="EnsemblMetazoa"/>
        </authorList>
    </citation>
    <scope>IDENTIFICATION</scope>
    <source>
        <strain evidence="5">DF5081</strain>
    </source>
</reference>
<keyword evidence="6" id="KW-1185">Reference proteome</keyword>
<dbReference type="Gene3D" id="1.10.418.10">
    <property type="entry name" value="Calponin-like domain"/>
    <property type="match status" value="2"/>
</dbReference>
<dbReference type="PROSITE" id="PS50021">
    <property type="entry name" value="CH"/>
    <property type="match status" value="2"/>
</dbReference>
<name>A0A8R1E9Z1_CAEJA</name>
<dbReference type="PROSITE" id="PS00020">
    <property type="entry name" value="ACTININ_2"/>
    <property type="match status" value="1"/>
</dbReference>
<dbReference type="SMART" id="SM00033">
    <property type="entry name" value="CH"/>
    <property type="match status" value="2"/>
</dbReference>
<proteinExistence type="predicted"/>
<evidence type="ECO:0000256" key="3">
    <source>
        <dbReference type="SAM" id="MobiDB-lite"/>
    </source>
</evidence>
<dbReference type="InterPro" id="IPR001715">
    <property type="entry name" value="CH_dom"/>
</dbReference>
<dbReference type="GO" id="GO:0003779">
    <property type="term" value="F:actin binding"/>
    <property type="evidence" value="ECO:0007669"/>
    <property type="project" value="UniProtKB-KW"/>
</dbReference>
<dbReference type="Pfam" id="PF00307">
    <property type="entry name" value="CH"/>
    <property type="match status" value="2"/>
</dbReference>
<evidence type="ECO:0000256" key="2">
    <source>
        <dbReference type="ARBA" id="ARBA00023203"/>
    </source>
</evidence>
<feature type="domain" description="Calponin-homology (CH)" evidence="4">
    <location>
        <begin position="75"/>
        <end position="179"/>
    </location>
</feature>
<dbReference type="AlphaFoldDB" id="A0A8R1E9Z1"/>
<evidence type="ECO:0000313" key="5">
    <source>
        <dbReference type="EnsemblMetazoa" id="CJA30789.1"/>
    </source>
</evidence>
<dbReference type="CDD" id="cd21248">
    <property type="entry name" value="CH_SPTB_like_rpt2"/>
    <property type="match status" value="1"/>
</dbReference>
<dbReference type="CDD" id="cd21246">
    <property type="entry name" value="CH_SPTB-like_rpt1"/>
    <property type="match status" value="1"/>
</dbReference>
<feature type="region of interest" description="Disordered" evidence="3">
    <location>
        <begin position="1"/>
        <end position="28"/>
    </location>
</feature>
<dbReference type="FunFam" id="1.10.418.10:FF:000003">
    <property type="entry name" value="Spectrin beta chain"/>
    <property type="match status" value="1"/>
</dbReference>
<dbReference type="SUPFAM" id="SSF47576">
    <property type="entry name" value="Calponin-homology domain, CH-domain"/>
    <property type="match status" value="1"/>
</dbReference>
<evidence type="ECO:0000259" key="4">
    <source>
        <dbReference type="PROSITE" id="PS50021"/>
    </source>
</evidence>
<dbReference type="Gene3D" id="1.20.58.60">
    <property type="match status" value="1"/>
</dbReference>
<organism evidence="5 6">
    <name type="scientific">Caenorhabditis japonica</name>
    <dbReference type="NCBI Taxonomy" id="281687"/>
    <lineage>
        <taxon>Eukaryota</taxon>
        <taxon>Metazoa</taxon>
        <taxon>Ecdysozoa</taxon>
        <taxon>Nematoda</taxon>
        <taxon>Chromadorea</taxon>
        <taxon>Rhabditida</taxon>
        <taxon>Rhabditina</taxon>
        <taxon>Rhabditomorpha</taxon>
        <taxon>Rhabditoidea</taxon>
        <taxon>Rhabditidae</taxon>
        <taxon>Peloderinae</taxon>
        <taxon>Caenorhabditis</taxon>
    </lineage>
</organism>
<dbReference type="InterPro" id="IPR036872">
    <property type="entry name" value="CH_dom_sf"/>
</dbReference>
<dbReference type="EnsemblMetazoa" id="CJA30789.1">
    <property type="protein sequence ID" value="CJA30789.1"/>
    <property type="gene ID" value="WBGene00206636"/>
</dbReference>
<dbReference type="SUPFAM" id="SSF46966">
    <property type="entry name" value="Spectrin repeat"/>
    <property type="match status" value="1"/>
</dbReference>
<dbReference type="InterPro" id="IPR001589">
    <property type="entry name" value="Actinin_actin-bd_CS"/>
</dbReference>
<reference evidence="6" key="1">
    <citation type="submission" date="2010-08" db="EMBL/GenBank/DDBJ databases">
        <authorList>
            <consortium name="Caenorhabditis japonica Sequencing Consortium"/>
            <person name="Wilson R.K."/>
        </authorList>
    </citation>
    <scope>NUCLEOTIDE SEQUENCE [LARGE SCALE GENOMIC DNA]</scope>
    <source>
        <strain evidence="6">DF5081</strain>
    </source>
</reference>
<dbReference type="Proteomes" id="UP000005237">
    <property type="component" value="Unassembled WGS sequence"/>
</dbReference>
<dbReference type="FunFam" id="1.10.418.10:FF:000004">
    <property type="entry name" value="Spectrin beta chain"/>
    <property type="match status" value="1"/>
</dbReference>
<keyword evidence="2" id="KW-0009">Actin-binding</keyword>
<keyword evidence="1" id="KW-0677">Repeat</keyword>
<sequence>MPTLGDKPKPRARPRPRPASDVDLPDEEYESASECELSEKCSIPISAEIFDSVCGQKAVNSIDLRFRGLRDEREFVQKKTFTKWVNSHLVRVSCKVQDLYMDMRDGKMLLRLLAVLSGERLPKPTPGKMRIHCLENVEKGLQFLRKQHVHLENLGSHDIVDGNSRLTLGLIWTIILRFQIQDITFEDADNHETRSAKEALLLWCQMKTAGYPNVNVKNFSTSWRDGLAFNALIHKHRPDLVDYDNLQKSNALYNLQSAFDTAENQLDLAKFLDAEDVNVDQPDEKSIITYVVTYYHYFNKLKQDNIQGKRIGKVINELMENDKMINRYETLSSDLLEWIHSKIELLNDRHFENSLVGVQKQLTEFNDYRTEEKPPKFDEKGELEVLLFTLQSAMRANNQRAFVPREGKLIADINRPNGLNILANTHFLPDH</sequence>
<evidence type="ECO:0000313" key="6">
    <source>
        <dbReference type="Proteomes" id="UP000005237"/>
    </source>
</evidence>
<feature type="domain" description="Calponin-homology (CH)" evidence="4">
    <location>
        <begin position="194"/>
        <end position="299"/>
    </location>
</feature>